<dbReference type="AlphaFoldDB" id="A0A4U0H7L7"/>
<keyword evidence="1" id="KW-0812">Transmembrane</keyword>
<comment type="caution">
    <text evidence="4">The sequence shown here is derived from an EMBL/GenBank/DDBJ whole genome shotgun (WGS) entry which is preliminary data.</text>
</comment>
<feature type="transmembrane region" description="Helical" evidence="1">
    <location>
        <begin position="79"/>
        <end position="99"/>
    </location>
</feature>
<reference evidence="4 5" key="1">
    <citation type="submission" date="2019-04" db="EMBL/GenBank/DDBJ databases">
        <title>Sphingobacterium olei sp. nov., isolated from oil-contaminated soil.</title>
        <authorList>
            <person name="Liu B."/>
        </authorList>
    </citation>
    <scope>NUCLEOTIDE SEQUENCE [LARGE SCALE GENOMIC DNA]</scope>
    <source>
        <strain evidence="4 5">Y3L14</strain>
    </source>
</reference>
<proteinExistence type="predicted"/>
<organism evidence="4 5">
    <name type="scientific">Sphingobacterium alkalisoli</name>
    <dbReference type="NCBI Taxonomy" id="1874115"/>
    <lineage>
        <taxon>Bacteria</taxon>
        <taxon>Pseudomonadati</taxon>
        <taxon>Bacteroidota</taxon>
        <taxon>Sphingobacteriia</taxon>
        <taxon>Sphingobacteriales</taxon>
        <taxon>Sphingobacteriaceae</taxon>
        <taxon>Sphingobacterium</taxon>
    </lineage>
</organism>
<feature type="domain" description="Protein FecR C-terminal" evidence="3">
    <location>
        <begin position="252"/>
        <end position="318"/>
    </location>
</feature>
<dbReference type="InterPro" id="IPR032508">
    <property type="entry name" value="FecR_C"/>
</dbReference>
<protein>
    <submittedName>
        <fullName evidence="4">DUF4974 domain-containing protein</fullName>
    </submittedName>
</protein>
<dbReference type="RefSeq" id="WP_136818730.1">
    <property type="nucleotide sequence ID" value="NZ_BMJX01000001.1"/>
</dbReference>
<keyword evidence="1" id="KW-0472">Membrane</keyword>
<evidence type="ECO:0000259" key="3">
    <source>
        <dbReference type="Pfam" id="PF16344"/>
    </source>
</evidence>
<dbReference type="Pfam" id="PF16344">
    <property type="entry name" value="FecR_C"/>
    <property type="match status" value="1"/>
</dbReference>
<gene>
    <name evidence="4" type="ORF">FAZ19_00950</name>
</gene>
<dbReference type="PANTHER" id="PTHR30273">
    <property type="entry name" value="PERIPLASMIC SIGNAL SENSOR AND SIGMA FACTOR ACTIVATOR FECR-RELATED"/>
    <property type="match status" value="1"/>
</dbReference>
<evidence type="ECO:0000259" key="2">
    <source>
        <dbReference type="Pfam" id="PF04773"/>
    </source>
</evidence>
<evidence type="ECO:0000313" key="4">
    <source>
        <dbReference type="EMBL" id="TJY67863.1"/>
    </source>
</evidence>
<feature type="domain" description="FecR protein" evidence="2">
    <location>
        <begin position="117"/>
        <end position="210"/>
    </location>
</feature>
<dbReference type="Gene3D" id="3.55.50.30">
    <property type="match status" value="1"/>
</dbReference>
<dbReference type="EMBL" id="SUKA01000001">
    <property type="protein sequence ID" value="TJY67863.1"/>
    <property type="molecule type" value="Genomic_DNA"/>
</dbReference>
<dbReference type="Proteomes" id="UP000309872">
    <property type="component" value="Unassembled WGS sequence"/>
</dbReference>
<keyword evidence="1" id="KW-1133">Transmembrane helix</keyword>
<dbReference type="GO" id="GO:0016989">
    <property type="term" value="F:sigma factor antagonist activity"/>
    <property type="evidence" value="ECO:0007669"/>
    <property type="project" value="TreeGrafter"/>
</dbReference>
<accession>A0A4U0H7L7</accession>
<sequence length="322" mass="36861">MKIDHQLLDKYWAGQCTPTERQAVEAWIADGVPEEDFHLQSPTKSPEEIKSILWQNIHKETKIDHIPVLPTAVSSVRRWFTVAATIAIFCLLSFFYLYVSRHAKSKNAAETISYVQIEVPFGKKQKVTLNDGTVISLNSGTKFWYPRRFESDQREVFLEGEAFFEVSKDLARPFVVHTKNTNTRVLGTRFNLLGRKEHPDVLTVEEGRVQFTATGGADTLILEANMQSIYTAGKMNLIKVRSEGYKAWTKGELIFSNKTLKEVIPELERWYNVDITCKDSELLNYRVKGKFKQASLATVLHDIAFALAIEYTIKDKEVSLYK</sequence>
<name>A0A4U0H7L7_9SPHI</name>
<dbReference type="PIRSF" id="PIRSF018266">
    <property type="entry name" value="FecR"/>
    <property type="match status" value="1"/>
</dbReference>
<dbReference type="OrthoDB" id="1099916at2"/>
<evidence type="ECO:0000256" key="1">
    <source>
        <dbReference type="SAM" id="Phobius"/>
    </source>
</evidence>
<dbReference type="InterPro" id="IPR012373">
    <property type="entry name" value="Ferrdict_sens_TM"/>
</dbReference>
<dbReference type="InterPro" id="IPR006860">
    <property type="entry name" value="FecR"/>
</dbReference>
<dbReference type="PANTHER" id="PTHR30273:SF2">
    <property type="entry name" value="PROTEIN FECR"/>
    <property type="match status" value="1"/>
</dbReference>
<keyword evidence="5" id="KW-1185">Reference proteome</keyword>
<evidence type="ECO:0000313" key="5">
    <source>
        <dbReference type="Proteomes" id="UP000309872"/>
    </source>
</evidence>
<dbReference type="Gene3D" id="2.60.120.1440">
    <property type="match status" value="1"/>
</dbReference>
<dbReference type="Pfam" id="PF04773">
    <property type="entry name" value="FecR"/>
    <property type="match status" value="1"/>
</dbReference>